<dbReference type="PANTHER" id="PTHR25462:SF296">
    <property type="entry name" value="MEIOTIC P26, ISOFORM F"/>
    <property type="match status" value="1"/>
</dbReference>
<dbReference type="Pfam" id="PF13445">
    <property type="entry name" value="zf-RING_UBOX"/>
    <property type="match status" value="1"/>
</dbReference>
<keyword evidence="2 4" id="KW-0863">Zinc-finger</keyword>
<keyword evidence="7" id="KW-1185">Reference proteome</keyword>
<dbReference type="PANTHER" id="PTHR25462">
    <property type="entry name" value="BONUS, ISOFORM C-RELATED"/>
    <property type="match status" value="1"/>
</dbReference>
<dbReference type="InterPro" id="IPR047153">
    <property type="entry name" value="TRIM45/56/19-like"/>
</dbReference>
<dbReference type="InterPro" id="IPR027370">
    <property type="entry name" value="Znf-RING_euk"/>
</dbReference>
<dbReference type="Gene3D" id="3.30.40.10">
    <property type="entry name" value="Zinc/RING finger domain, C3HC4 (zinc finger)"/>
    <property type="match status" value="1"/>
</dbReference>
<evidence type="ECO:0000256" key="2">
    <source>
        <dbReference type="ARBA" id="ARBA00022771"/>
    </source>
</evidence>
<organism evidence="6 7">
    <name type="scientific">Pomacea canaliculata</name>
    <name type="common">Golden apple snail</name>
    <dbReference type="NCBI Taxonomy" id="400727"/>
    <lineage>
        <taxon>Eukaryota</taxon>
        <taxon>Metazoa</taxon>
        <taxon>Spiralia</taxon>
        <taxon>Lophotrochozoa</taxon>
        <taxon>Mollusca</taxon>
        <taxon>Gastropoda</taxon>
        <taxon>Caenogastropoda</taxon>
        <taxon>Architaenioglossa</taxon>
        <taxon>Ampullarioidea</taxon>
        <taxon>Ampullariidae</taxon>
        <taxon>Pomacea</taxon>
    </lineage>
</organism>
<dbReference type="AlphaFoldDB" id="A0A2T7PPD9"/>
<evidence type="ECO:0000256" key="4">
    <source>
        <dbReference type="PROSITE-ProRule" id="PRU00175"/>
    </source>
</evidence>
<accession>A0A2T7PPD9</accession>
<comment type="caution">
    <text evidence="6">The sequence shown here is derived from an EMBL/GenBank/DDBJ whole genome shotgun (WGS) entry which is preliminary data.</text>
</comment>
<dbReference type="GO" id="GO:0008270">
    <property type="term" value="F:zinc ion binding"/>
    <property type="evidence" value="ECO:0007669"/>
    <property type="project" value="UniProtKB-KW"/>
</dbReference>
<evidence type="ECO:0000313" key="6">
    <source>
        <dbReference type="EMBL" id="PVD35293.1"/>
    </source>
</evidence>
<dbReference type="InterPro" id="IPR001841">
    <property type="entry name" value="Znf_RING"/>
</dbReference>
<gene>
    <name evidence="6" type="ORF">C0Q70_02253</name>
</gene>
<dbReference type="SUPFAM" id="SSF57850">
    <property type="entry name" value="RING/U-box"/>
    <property type="match status" value="1"/>
</dbReference>
<reference evidence="6 7" key="1">
    <citation type="submission" date="2018-04" db="EMBL/GenBank/DDBJ databases">
        <title>The genome of golden apple snail Pomacea canaliculata provides insight into stress tolerance and invasive adaptation.</title>
        <authorList>
            <person name="Liu C."/>
            <person name="Liu B."/>
            <person name="Ren Y."/>
            <person name="Zhang Y."/>
            <person name="Wang H."/>
            <person name="Li S."/>
            <person name="Jiang F."/>
            <person name="Yin L."/>
            <person name="Zhang G."/>
            <person name="Qian W."/>
            <person name="Fan W."/>
        </authorList>
    </citation>
    <scope>NUCLEOTIDE SEQUENCE [LARGE SCALE GENOMIC DNA]</scope>
    <source>
        <strain evidence="6">SZHN2017</strain>
        <tissue evidence="6">Muscle</tissue>
    </source>
</reference>
<evidence type="ECO:0000259" key="5">
    <source>
        <dbReference type="PROSITE" id="PS50089"/>
    </source>
</evidence>
<dbReference type="InterPro" id="IPR013083">
    <property type="entry name" value="Znf_RING/FYVE/PHD"/>
</dbReference>
<evidence type="ECO:0000256" key="3">
    <source>
        <dbReference type="ARBA" id="ARBA00022833"/>
    </source>
</evidence>
<sequence length="211" mass="23418">MRTCRLHTTGVDVTGELCGDLQCPVCLELFQQPLILPCSHVLCRTPCCSNLLHFNFIRCPVCRVDSFINGGLHSLPRVIVLENIIDKVRGQRSRLELNVQGSHPERPQQWEVTEARTALVEHLGTDIEHFNSWVTGDEGRSDSGAASRQASGFFTSSTFSSTALVLDTLLTPRDEERSVLHHLSSEAGIFRGAHPVQTTCPPCPRPARETY</sequence>
<dbReference type="PROSITE" id="PS50089">
    <property type="entry name" value="ZF_RING_2"/>
    <property type="match status" value="1"/>
</dbReference>
<feature type="domain" description="RING-type" evidence="5">
    <location>
        <begin position="23"/>
        <end position="63"/>
    </location>
</feature>
<name>A0A2T7PPD9_POMCA</name>
<dbReference type="EMBL" id="PZQS01000002">
    <property type="protein sequence ID" value="PVD35293.1"/>
    <property type="molecule type" value="Genomic_DNA"/>
</dbReference>
<dbReference type="OrthoDB" id="9049620at2759"/>
<evidence type="ECO:0000313" key="7">
    <source>
        <dbReference type="Proteomes" id="UP000245119"/>
    </source>
</evidence>
<keyword evidence="3" id="KW-0862">Zinc</keyword>
<protein>
    <recommendedName>
        <fullName evidence="5">RING-type domain-containing protein</fullName>
    </recommendedName>
</protein>
<dbReference type="GO" id="GO:0061630">
    <property type="term" value="F:ubiquitin protein ligase activity"/>
    <property type="evidence" value="ECO:0007669"/>
    <property type="project" value="TreeGrafter"/>
</dbReference>
<dbReference type="Proteomes" id="UP000245119">
    <property type="component" value="Linkage Group LG2"/>
</dbReference>
<keyword evidence="1" id="KW-0479">Metal-binding</keyword>
<evidence type="ECO:0000256" key="1">
    <source>
        <dbReference type="ARBA" id="ARBA00022723"/>
    </source>
</evidence>
<proteinExistence type="predicted"/>